<gene>
    <name evidence="1" type="ORF">ISQ19_02625</name>
</gene>
<comment type="caution">
    <text evidence="1">The sequence shown here is derived from an EMBL/GenBank/DDBJ whole genome shotgun (WGS) entry which is preliminary data.</text>
</comment>
<dbReference type="EMBL" id="JADHOK010000019">
    <property type="protein sequence ID" value="MBL6761572.1"/>
    <property type="molecule type" value="Genomic_DNA"/>
</dbReference>
<name>A0A937HHG8_9PROT</name>
<proteinExistence type="predicted"/>
<organism evidence="1 2">
    <name type="scientific">PS1 clade bacterium</name>
    <dbReference type="NCBI Taxonomy" id="2175152"/>
    <lineage>
        <taxon>Bacteria</taxon>
        <taxon>Pseudomonadati</taxon>
        <taxon>Pseudomonadota</taxon>
        <taxon>Alphaproteobacteria</taxon>
        <taxon>PS1 clade</taxon>
    </lineage>
</organism>
<sequence>MIFASNSFAAQPGHADEFTGQMASMLGVMLEHDVQAGIKVSVSGTHTTEVFINSVFPDMKAYAAATANMRQSAKWVEVYMSIGNSAATVPLDSMVAEVLPGFDDAPSLSEGVIMLNMWRALPGRLADLKGGMAIAKEMHMQHGASAVRAYQVYGGRYNGCFGYNVSFADMAAMGSWWDSARDDNEKFFDEAGKNPSAEIQAQVILDNPAVIGK</sequence>
<accession>A0A937HHG8</accession>
<protein>
    <submittedName>
        <fullName evidence="1">Uncharacterized protein</fullName>
    </submittedName>
</protein>
<evidence type="ECO:0000313" key="1">
    <source>
        <dbReference type="EMBL" id="MBL6761572.1"/>
    </source>
</evidence>
<dbReference type="AlphaFoldDB" id="A0A937HHG8"/>
<dbReference type="Proteomes" id="UP000785783">
    <property type="component" value="Unassembled WGS sequence"/>
</dbReference>
<evidence type="ECO:0000313" key="2">
    <source>
        <dbReference type="Proteomes" id="UP000785783"/>
    </source>
</evidence>
<reference evidence="1" key="1">
    <citation type="submission" date="2020-10" db="EMBL/GenBank/DDBJ databases">
        <title>Microbiome of the Black Sea water column analyzed by genome centric metagenomics.</title>
        <authorList>
            <person name="Cabello-Yeves P.J."/>
            <person name="Callieri C."/>
            <person name="Picazo A."/>
            <person name="Mehrshad M."/>
            <person name="Haro-Moreno J.M."/>
            <person name="Roda-Garcia J."/>
            <person name="Dzembekova N."/>
            <person name="Slabakova V."/>
            <person name="Slabakova N."/>
            <person name="Moncheva S."/>
            <person name="Rodriguez-Valera F."/>
        </authorList>
    </citation>
    <scope>NUCLEOTIDE SEQUENCE</scope>
    <source>
        <strain evidence="1">BS307-5m-G5</strain>
    </source>
</reference>